<evidence type="ECO:0000313" key="2">
    <source>
        <dbReference type="Proteomes" id="UP001479436"/>
    </source>
</evidence>
<gene>
    <name evidence="1" type="ORF">K7432_018105</name>
</gene>
<proteinExistence type="predicted"/>
<dbReference type="SUPFAM" id="SSF88713">
    <property type="entry name" value="Glycoside hydrolase/deacetylase"/>
    <property type="match status" value="1"/>
</dbReference>
<organism evidence="1 2">
    <name type="scientific">Basidiobolus ranarum</name>
    <dbReference type="NCBI Taxonomy" id="34480"/>
    <lineage>
        <taxon>Eukaryota</taxon>
        <taxon>Fungi</taxon>
        <taxon>Fungi incertae sedis</taxon>
        <taxon>Zoopagomycota</taxon>
        <taxon>Entomophthoromycotina</taxon>
        <taxon>Basidiobolomycetes</taxon>
        <taxon>Basidiobolales</taxon>
        <taxon>Basidiobolaceae</taxon>
        <taxon>Basidiobolus</taxon>
    </lineage>
</organism>
<sequence length="74" mass="8239">DTLDWEHKNPAKSLKVYKDVLSKANIKNDRFISLQHDIQPSTIQAAAGILDTVIKSGFKITTVADCLGDSDLYY</sequence>
<dbReference type="Gene3D" id="3.20.20.370">
    <property type="entry name" value="Glycoside hydrolase/deacetylase"/>
    <property type="match status" value="1"/>
</dbReference>
<evidence type="ECO:0000313" key="1">
    <source>
        <dbReference type="EMBL" id="KAK9751606.1"/>
    </source>
</evidence>
<comment type="caution">
    <text evidence="1">The sequence shown here is derived from an EMBL/GenBank/DDBJ whole genome shotgun (WGS) entry which is preliminary data.</text>
</comment>
<keyword evidence="2" id="KW-1185">Reference proteome</keyword>
<dbReference type="InterPro" id="IPR011330">
    <property type="entry name" value="Glyco_hydro/deAcase_b/a-brl"/>
</dbReference>
<protein>
    <submittedName>
        <fullName evidence="1">Uncharacterized protein</fullName>
    </submittedName>
</protein>
<feature type="non-terminal residue" evidence="1">
    <location>
        <position position="1"/>
    </location>
</feature>
<dbReference type="Proteomes" id="UP001479436">
    <property type="component" value="Unassembled WGS sequence"/>
</dbReference>
<name>A0ABR2WCK3_9FUNG</name>
<reference evidence="1 2" key="1">
    <citation type="submission" date="2023-04" db="EMBL/GenBank/DDBJ databases">
        <title>Genome of Basidiobolus ranarum AG-B5.</title>
        <authorList>
            <person name="Stajich J.E."/>
            <person name="Carter-House D."/>
            <person name="Gryganskyi A."/>
        </authorList>
    </citation>
    <scope>NUCLEOTIDE SEQUENCE [LARGE SCALE GENOMIC DNA]</scope>
    <source>
        <strain evidence="1 2">AG-B5</strain>
    </source>
</reference>
<dbReference type="EMBL" id="JASJQH010005056">
    <property type="protein sequence ID" value="KAK9751606.1"/>
    <property type="molecule type" value="Genomic_DNA"/>
</dbReference>
<accession>A0ABR2WCK3</accession>